<gene>
    <name evidence="2" type="ORF">CTheo_6132</name>
</gene>
<dbReference type="Proteomes" id="UP000383932">
    <property type="component" value="Unassembled WGS sequence"/>
</dbReference>
<feature type="region of interest" description="Disordered" evidence="1">
    <location>
        <begin position="1"/>
        <end position="32"/>
    </location>
</feature>
<feature type="compositionally biased region" description="Acidic residues" evidence="1">
    <location>
        <begin position="332"/>
        <end position="353"/>
    </location>
</feature>
<sequence length="353" mass="39253">MYTIRERDEIGEPDDWNGPGGSHSLGRGPNRPQLRQVELHGLPSILIFNPYAPVVSDLISLTLVGSSVIPSVQRISTMLSSNPQLESLHLGMDILRRDLFDPNISLAQLRVQLPNLRSLVLSIKAGFGWGLQLLQIIDAPGLEYFELRSSYLIYGCHSELDPQVLFWHIAVGRVHGALQLCLPPKAKPPNSGSIFPSLCHLNIQQLYLADQRRLLEAFPSITQVTLNEHALHTWVEHPSLLPNISLIKYAGQANETVRKAMSSITFQGADAGTTPLFKEIILAKHIRMYAVIAPNRVLEDGVDSVIHSLYKFADMVDLCKPPVEVYDSNNELIDEDDWLDDDEESSNGDGNEA</sequence>
<feature type="region of interest" description="Disordered" evidence="1">
    <location>
        <begin position="331"/>
        <end position="353"/>
    </location>
</feature>
<keyword evidence="3" id="KW-1185">Reference proteome</keyword>
<accession>A0A5N5QF86</accession>
<evidence type="ECO:0000256" key="1">
    <source>
        <dbReference type="SAM" id="MobiDB-lite"/>
    </source>
</evidence>
<protein>
    <submittedName>
        <fullName evidence="2">Uncharacterized protein</fullName>
    </submittedName>
</protein>
<dbReference type="OrthoDB" id="3154843at2759"/>
<evidence type="ECO:0000313" key="2">
    <source>
        <dbReference type="EMBL" id="KAB5590415.1"/>
    </source>
</evidence>
<name>A0A5N5QF86_9AGAM</name>
<organism evidence="2 3">
    <name type="scientific">Ceratobasidium theobromae</name>
    <dbReference type="NCBI Taxonomy" id="1582974"/>
    <lineage>
        <taxon>Eukaryota</taxon>
        <taxon>Fungi</taxon>
        <taxon>Dikarya</taxon>
        <taxon>Basidiomycota</taxon>
        <taxon>Agaricomycotina</taxon>
        <taxon>Agaricomycetes</taxon>
        <taxon>Cantharellales</taxon>
        <taxon>Ceratobasidiaceae</taxon>
        <taxon>Ceratobasidium</taxon>
    </lineage>
</organism>
<comment type="caution">
    <text evidence="2">The sequence shown here is derived from an EMBL/GenBank/DDBJ whole genome shotgun (WGS) entry which is preliminary data.</text>
</comment>
<dbReference type="AlphaFoldDB" id="A0A5N5QF86"/>
<proteinExistence type="predicted"/>
<evidence type="ECO:0000313" key="3">
    <source>
        <dbReference type="Proteomes" id="UP000383932"/>
    </source>
</evidence>
<dbReference type="EMBL" id="SSOP01000171">
    <property type="protein sequence ID" value="KAB5590415.1"/>
    <property type="molecule type" value="Genomic_DNA"/>
</dbReference>
<reference evidence="2 3" key="1">
    <citation type="journal article" date="2019" name="Fungal Biol. Biotechnol.">
        <title>Draft genome sequence of fastidious pathogen Ceratobasidium theobromae, which causes vascular-streak dieback in Theobroma cacao.</title>
        <authorList>
            <person name="Ali S.S."/>
            <person name="Asman A."/>
            <person name="Shao J."/>
            <person name="Firmansyah A.P."/>
            <person name="Susilo A.W."/>
            <person name="Rosmana A."/>
            <person name="McMahon P."/>
            <person name="Junaid M."/>
            <person name="Guest D."/>
            <person name="Kheng T.Y."/>
            <person name="Meinhardt L.W."/>
            <person name="Bailey B.A."/>
        </authorList>
    </citation>
    <scope>NUCLEOTIDE SEQUENCE [LARGE SCALE GENOMIC DNA]</scope>
    <source>
        <strain evidence="2 3">CT2</strain>
    </source>
</reference>
<feature type="compositionally biased region" description="Basic and acidic residues" evidence="1">
    <location>
        <begin position="1"/>
        <end position="10"/>
    </location>
</feature>